<evidence type="ECO:0000256" key="5">
    <source>
        <dbReference type="HAMAP-Rule" id="MF_02070"/>
    </source>
</evidence>
<evidence type="ECO:0000256" key="4">
    <source>
        <dbReference type="ARBA" id="ARBA00023316"/>
    </source>
</evidence>
<organism evidence="6 7">
    <name type="scientific">Clostridium cylindrosporum DSM 605</name>
    <dbReference type="NCBI Taxonomy" id="1121307"/>
    <lineage>
        <taxon>Bacteria</taxon>
        <taxon>Bacillati</taxon>
        <taxon>Bacillota</taxon>
        <taxon>Clostridia</taxon>
        <taxon>Eubacteriales</taxon>
        <taxon>Clostridiaceae</taxon>
        <taxon>Clostridium</taxon>
    </lineage>
</organism>
<gene>
    <name evidence="6" type="primary">tagA</name>
    <name evidence="6" type="ORF">CLCY_9c00340</name>
</gene>
<accession>A0A0J8DEI8</accession>
<comment type="pathway">
    <text evidence="5">Cell wall biogenesis; teichoic acid biosynthesis.</text>
</comment>
<keyword evidence="2 5" id="KW-0808">Transferase</keyword>
<dbReference type="PANTHER" id="PTHR34136:SF1">
    <property type="entry name" value="UDP-N-ACETYL-D-MANNOSAMINURONIC ACID TRANSFERASE"/>
    <property type="match status" value="1"/>
</dbReference>
<evidence type="ECO:0000256" key="1">
    <source>
        <dbReference type="ARBA" id="ARBA00022676"/>
    </source>
</evidence>
<dbReference type="Proteomes" id="UP000036756">
    <property type="component" value="Unassembled WGS sequence"/>
</dbReference>
<name>A0A0J8DEI8_CLOCY</name>
<evidence type="ECO:0000256" key="3">
    <source>
        <dbReference type="ARBA" id="ARBA00022944"/>
    </source>
</evidence>
<keyword evidence="4 5" id="KW-0961">Cell wall biogenesis/degradation</keyword>
<dbReference type="GO" id="GO:0071555">
    <property type="term" value="P:cell wall organization"/>
    <property type="evidence" value="ECO:0007669"/>
    <property type="project" value="UniProtKB-KW"/>
</dbReference>
<dbReference type="EMBL" id="LFVU01000006">
    <property type="protein sequence ID" value="KMT22603.1"/>
    <property type="molecule type" value="Genomic_DNA"/>
</dbReference>
<sequence length="238" mass="26843">MKNEKYLGVEVSTYSMDEILLKLDNVILENKKTFIVAINPEKIMKAQDDNSLLELINSADLKIPDGSGVVLASRLSNGNIKSRVTGIDLMKNICIGASKKKYKIFLLGAKPEVARRASEKLKEEINDIQIVGVQDGYFKDEEKVINEINDSGANILFVALGSPMQEKWITKNMDRLNCNIFMGVGGSFDVICGDINRAPVWMQKCGSEWVYRLIKEPRRISRVKVLPMFILKTLSRRD</sequence>
<dbReference type="STRING" id="1121307.CLCY_9c00340"/>
<comment type="catalytic activity">
    <reaction evidence="5">
        <text>UDP-N-acetyl-alpha-D-mannosamine + N-acetyl-alpha-D-glucosaminyl-di-trans,octa-cis-undecaprenyl diphosphate = N-acetyl-beta-D-mannosaminyl-(1-&gt;4)-N-acetyl-alpha-D-glucosaminyl di-trans,octa-cis-undecaprenyl diphosphate + UDP + H(+)</text>
        <dbReference type="Rhea" id="RHEA:16053"/>
        <dbReference type="ChEBI" id="CHEBI:15378"/>
        <dbReference type="ChEBI" id="CHEBI:58223"/>
        <dbReference type="ChEBI" id="CHEBI:62959"/>
        <dbReference type="ChEBI" id="CHEBI:68623"/>
        <dbReference type="ChEBI" id="CHEBI:132210"/>
        <dbReference type="EC" id="2.4.1.187"/>
    </reaction>
</comment>
<evidence type="ECO:0000256" key="2">
    <source>
        <dbReference type="ARBA" id="ARBA00022679"/>
    </source>
</evidence>
<keyword evidence="1 5" id="KW-0328">Glycosyltransferase</keyword>
<dbReference type="CDD" id="cd06533">
    <property type="entry name" value="Glyco_transf_WecG_TagA"/>
    <property type="match status" value="1"/>
</dbReference>
<dbReference type="UniPathway" id="UPA00632"/>
<dbReference type="GO" id="GO:0019350">
    <property type="term" value="P:teichoic acid biosynthetic process"/>
    <property type="evidence" value="ECO:0007669"/>
    <property type="project" value="UniProtKB-UniRule"/>
</dbReference>
<dbReference type="AlphaFoldDB" id="A0A0J8DEI8"/>
<keyword evidence="7" id="KW-1185">Reference proteome</keyword>
<comment type="function">
    <text evidence="5">Catalyzes the conversion of GlcNAc-PP-undecaprenol into ManNAc-GlcNAc-PP-undecaprenol, the first committed lipid intermediate in the de novo synthesis of teichoic acid.</text>
</comment>
<dbReference type="PANTHER" id="PTHR34136">
    <property type="match status" value="1"/>
</dbReference>
<evidence type="ECO:0000313" key="7">
    <source>
        <dbReference type="Proteomes" id="UP000036756"/>
    </source>
</evidence>
<proteinExistence type="inferred from homology"/>
<dbReference type="GO" id="GO:0047244">
    <property type="term" value="F:N-acetylglucosaminyldiphosphoundecaprenol N-acetyl-beta-D-mannosaminyltransferase activity"/>
    <property type="evidence" value="ECO:0007669"/>
    <property type="project" value="UniProtKB-UniRule"/>
</dbReference>
<dbReference type="NCBIfam" id="TIGR00696">
    <property type="entry name" value="wecG_tagA_cpsF"/>
    <property type="match status" value="1"/>
</dbReference>
<dbReference type="InterPro" id="IPR004629">
    <property type="entry name" value="WecG_TagA_CpsF"/>
</dbReference>
<evidence type="ECO:0000313" key="6">
    <source>
        <dbReference type="EMBL" id="KMT22603.1"/>
    </source>
</evidence>
<dbReference type="HAMAP" id="MF_02070">
    <property type="entry name" value="TagA_TarA"/>
    <property type="match status" value="1"/>
</dbReference>
<dbReference type="Pfam" id="PF03808">
    <property type="entry name" value="Glyco_tran_WecG"/>
    <property type="match status" value="1"/>
</dbReference>
<dbReference type="InterPro" id="IPR034714">
    <property type="entry name" value="TagA_TarA"/>
</dbReference>
<reference evidence="6 7" key="1">
    <citation type="submission" date="2015-06" db="EMBL/GenBank/DDBJ databases">
        <title>Draft genome sequence of the purine-degrading Clostridium cylindrosporum HC-1 (DSM 605).</title>
        <authorList>
            <person name="Poehlein A."/>
            <person name="Schiel-Bengelsdorf B."/>
            <person name="Bengelsdorf F."/>
            <person name="Daniel R."/>
            <person name="Duerre P."/>
        </authorList>
    </citation>
    <scope>NUCLEOTIDE SEQUENCE [LARGE SCALE GENOMIC DNA]</scope>
    <source>
        <strain evidence="6 7">DSM 605</strain>
    </source>
</reference>
<dbReference type="OrthoDB" id="9771846at2"/>
<comment type="similarity">
    <text evidence="5">Belongs to the glycosyltransferase 26 family. TagA/TarA subfamily.</text>
</comment>
<protein>
    <recommendedName>
        <fullName evidence="5">N-acetylglucosaminyldiphosphoundecaprenol N-acetyl-beta-D-mannosaminyltransferase</fullName>
        <ecNumber evidence="5">2.4.1.187</ecNumber>
    </recommendedName>
    <alternativeName>
        <fullName evidence="5">N-acetylmannosaminyltransferase</fullName>
    </alternativeName>
    <alternativeName>
        <fullName evidence="5">UDP-N-acetylmannosamine transferase</fullName>
    </alternativeName>
    <alternativeName>
        <fullName evidence="5">UDP-N-acetylmannosamine:N-acetylglucosaminyl pyrophosphorylundecaprenol N-acetylmannosaminyltransferase</fullName>
    </alternativeName>
</protein>
<dbReference type="PATRIC" id="fig|1121307.3.peg.2617"/>
<comment type="caution">
    <text evidence="6">The sequence shown here is derived from an EMBL/GenBank/DDBJ whole genome shotgun (WGS) entry which is preliminary data.</text>
</comment>
<keyword evidence="3 5" id="KW-0777">Teichoic acid biosynthesis</keyword>
<dbReference type="RefSeq" id="WP_048569811.1">
    <property type="nucleotide sequence ID" value="NZ_LFVU01000006.1"/>
</dbReference>
<dbReference type="EC" id="2.4.1.187" evidence="5"/>